<evidence type="ECO:0000313" key="2">
    <source>
        <dbReference type="EMBL" id="OAF71018.1"/>
    </source>
</evidence>
<organism evidence="2 3">
    <name type="scientific">Intoshia linei</name>
    <dbReference type="NCBI Taxonomy" id="1819745"/>
    <lineage>
        <taxon>Eukaryota</taxon>
        <taxon>Metazoa</taxon>
        <taxon>Spiralia</taxon>
        <taxon>Lophotrochozoa</taxon>
        <taxon>Mesozoa</taxon>
        <taxon>Orthonectida</taxon>
        <taxon>Rhopaluridae</taxon>
        <taxon>Intoshia</taxon>
    </lineage>
</organism>
<dbReference type="GO" id="GO:0005856">
    <property type="term" value="C:cytoskeleton"/>
    <property type="evidence" value="ECO:0007669"/>
    <property type="project" value="InterPro"/>
</dbReference>
<dbReference type="Pfam" id="PF00784">
    <property type="entry name" value="MyTH4"/>
    <property type="match status" value="1"/>
</dbReference>
<dbReference type="Proteomes" id="UP000078046">
    <property type="component" value="Unassembled WGS sequence"/>
</dbReference>
<dbReference type="Pfam" id="PF26570">
    <property type="entry name" value="MYO15"/>
    <property type="match status" value="1"/>
</dbReference>
<reference evidence="2 3" key="1">
    <citation type="submission" date="2016-04" db="EMBL/GenBank/DDBJ databases">
        <title>The genome of Intoshia linei affirms orthonectids as highly simplified spiralians.</title>
        <authorList>
            <person name="Mikhailov K.V."/>
            <person name="Slusarev G.S."/>
            <person name="Nikitin M.A."/>
            <person name="Logacheva M.D."/>
            <person name="Penin A."/>
            <person name="Aleoshin V."/>
            <person name="Panchin Y.V."/>
        </authorList>
    </citation>
    <scope>NUCLEOTIDE SEQUENCE [LARGE SCALE GENOMIC DNA]</scope>
    <source>
        <strain evidence="2">Intl2013</strain>
        <tissue evidence="2">Whole animal</tissue>
    </source>
</reference>
<dbReference type="Gene3D" id="1.25.40.530">
    <property type="entry name" value="MyTH4 domain"/>
    <property type="match status" value="1"/>
</dbReference>
<keyword evidence="3" id="KW-1185">Reference proteome</keyword>
<sequence>MKSRHSSNFENSQAKICRDKCINVLFCDISIPRHYHPSININTLINGWSIQIRTAENNVIHMAGNQYIMDAITECESIVGPENGTLPVLLSQNSNIENSNKNDKQSGIRLKNSHAIRLINYSKYMTDEKVNDCNGKRKAYEPRKFYMKRKLSKSISQVTNTIFKINRDKNGDFISKFSSLNSFYVENDEIKIKKEINFPDEESIHELDVYENANIFNQNLIPLPQDKNTLIKGQLKPIKGEIETINDTYVKKQINDYTLTIQDKKNYDKKNFLNIPISNAIKSRGENIAHIFGSIGANGKPIEPGNIDNYTKRLNSQNENGRNNFGLDSKNVKKLDRTDGLLSMALKKKQKNLLNNEIINHGTWKHSKTIDSKLRKNYQNIQFLKMENQKNENIDKCNNYNNETITETPKIILESKDKHSTDDEKIEIYVVDNVTFLYKFGLKYPNSFCKLQLRKEFYSPTEPIIEENLEIIFDQLLSDILDTHCVKISKERRMFALLFLDRHKINRQTDPKSIPMDVKLELTKSIKNSDTYFCRYYHIYNSKDKNCHLLGIHSNFIIFAQKSHWENKHNIIIEKIMWYNQILALYCPSKYSLLVKTKRKTRVIYASNAKQINLLIEAFLTEIESNNVYVEFIRNVVSDDENFLSCKKGQLAKLEEISEFDGYYYGNYKDKKGYIDPVNVTPVPLYNVPSELFQEKFIKYEDEIKKSENYKWMHNSLLKFGVEHFRRQNIGPLNQNIKYHTRDEDNTEAVKEKLRWTNGYLKDSLINFNDPHINKLAVRSFKYIHTFMEDSQKKNKYELVMWPLKKSKQCSYLKDEIICQICKQLIDNYSLEAESVHMGFVQLYILTLYFLPSIRLINAVKDFLYTAKNIIYPPYKDLIQSIIYHLQVPETKLYQNNLSKKEFNNILNSVIYQENIYLISEKCFTCKIQSLSTARDILLKYNKCYPFEEDDTIENYKVYMIFHDTKSNNKCKIPLLLNDYINDVKNLHDINYKKGRPIYLIIKVHNLDKFDLKNLRNDFHINEQFNQVMNYYLSGYYIADVPNNLSKNGICNQISILSAIVQKFSSLNSTKKYIKKILPKYIETVAKLPTNEWVSRIYQANQHFNTHLEHDSLYLQRLFLNILSKWPLYGFIFQNVKMSNSPEDHLLAINNTNFVIINNKSVNSYKIDEIKSLKLEKKMKTPFEEQMLLNINTINNQNIQISSHTKYDVHYSNYELISEFSISSSNSKIVP</sequence>
<dbReference type="SMART" id="SM00139">
    <property type="entry name" value="MyTH4"/>
    <property type="match status" value="1"/>
</dbReference>
<dbReference type="InterPro" id="IPR000857">
    <property type="entry name" value="MyTH4_dom"/>
</dbReference>
<name>A0A177B9P2_9BILA</name>
<dbReference type="PROSITE" id="PS51016">
    <property type="entry name" value="MYTH4"/>
    <property type="match status" value="1"/>
</dbReference>
<dbReference type="InterPro" id="IPR051567">
    <property type="entry name" value="Unconventional_Myosin_ATPase"/>
</dbReference>
<evidence type="ECO:0000259" key="1">
    <source>
        <dbReference type="PROSITE" id="PS51016"/>
    </source>
</evidence>
<dbReference type="InterPro" id="IPR038185">
    <property type="entry name" value="MyTH4_dom_sf"/>
</dbReference>
<evidence type="ECO:0000313" key="3">
    <source>
        <dbReference type="Proteomes" id="UP000078046"/>
    </source>
</evidence>
<feature type="domain" description="MyTH4" evidence="1">
    <location>
        <begin position="756"/>
        <end position="907"/>
    </location>
</feature>
<dbReference type="PANTHER" id="PTHR22692:SF26">
    <property type="entry name" value="SH3 DOMAIN-CONTAINING PROTEIN"/>
    <property type="match status" value="1"/>
</dbReference>
<protein>
    <recommendedName>
        <fullName evidence="1">MyTH4 domain-containing protein</fullName>
    </recommendedName>
</protein>
<accession>A0A177B9P2</accession>
<gene>
    <name evidence="2" type="ORF">A3Q56_01253</name>
</gene>
<dbReference type="InterPro" id="IPR059004">
    <property type="entry name" value="MYO15"/>
</dbReference>
<dbReference type="AlphaFoldDB" id="A0A177B9P2"/>
<comment type="caution">
    <text evidence="2">The sequence shown here is derived from an EMBL/GenBank/DDBJ whole genome shotgun (WGS) entry which is preliminary data.</text>
</comment>
<dbReference type="OrthoDB" id="312459at2759"/>
<dbReference type="EMBL" id="LWCA01000088">
    <property type="protein sequence ID" value="OAF71018.1"/>
    <property type="molecule type" value="Genomic_DNA"/>
</dbReference>
<dbReference type="PANTHER" id="PTHR22692">
    <property type="entry name" value="MYOSIN VII, XV"/>
    <property type="match status" value="1"/>
</dbReference>
<proteinExistence type="predicted"/>